<evidence type="ECO:0000313" key="5">
    <source>
        <dbReference type="EMBL" id="OQP57911.1"/>
    </source>
</evidence>
<keyword evidence="2" id="KW-0812">Transmembrane</keyword>
<evidence type="ECO:0000256" key="2">
    <source>
        <dbReference type="SAM" id="Phobius"/>
    </source>
</evidence>
<keyword evidence="2" id="KW-0472">Membrane</keyword>
<feature type="domain" description="CHAT" evidence="4">
    <location>
        <begin position="616"/>
        <end position="867"/>
    </location>
</feature>
<dbReference type="Pfam" id="PF12770">
    <property type="entry name" value="CHAT"/>
    <property type="match status" value="1"/>
</dbReference>
<sequence>MNRCLQQVVILILFCLAAAARGYAFSDSISLPPSLTKKLNQFRQKDELDYWIYERMMYVEQAPAERIGFLMRSQQEAWRSYKTYYERMAWFDLLSVQGYYQLQTGNIIASINAYETALAFYESYPLPDADIIETVLKPLGNNYTRLADYTTALFIHQKTMALAQKANNKNLIAATYSNMAICSRSQDDLATATAYCREGIRYASPQTTIYGLLLSTHADILTAQLKYDSAEAVCTLALKKLQQHQQDATTAYWYAGALQVAARIALQKQQFGKAAGYAKQALLLFHHHSPHTRQREKAKVQVLLGDINVKSGRARKSLAHYQQALQLMIPAWQPASIEEVPQNNLLYSENTLVDALCGKATAFVQLQQPETALQEYITAFEATGRLRKAFFYTESKLKEITVNRARVESAIKLAYNLWVTSSDKKFPEQLVLISEMSRAQVLLDERQLRLEATMPANADTLLRRAKQLQQAILYYQHELLHAKTKNNLNTLLQQAEYDLSLLNKKIKKTAANDSDTNTLSSASIANILQHIPPQVTMLEFVAGSDSSFIVELNNQGIQSVQVIDAGHELHDQILQFMQRWFAAGPSAMMNEPRNFYKECHYIYNSIFKDRIWLNNRHYVLIPDGMFNYLPFDALVTDPAYKNNISQWPYLVKQVSLSQAYSLATWFTQQTAQYHTAAFTGFFVSKGEHTNQAALSIDEEYHSLSRKIAGRYYSNATATWKAFNNITGSTGILHISAHGVSSAADAAPYLQLYDKPFYLFDLRYKHFAPALVVLSACKTADGLLLEGEGLNSIGRGFTAAGAGGVIAGLWNVNDKTAIALMQQFYEQLPQQPNIAMALHNAKKQWLQQEDKNPMLQLPYYWAGFIYSGHLQQLSLPAVQTSKWYYWLCLLLLIPAVWYLYRRKKKNIRR</sequence>
<reference evidence="6" key="1">
    <citation type="submission" date="2016-04" db="EMBL/GenBank/DDBJ databases">
        <authorList>
            <person name="Chen L."/>
            <person name="Zhuang W."/>
            <person name="Wang G."/>
        </authorList>
    </citation>
    <scope>NUCLEOTIDE SEQUENCE [LARGE SCALE GENOMIC DNA]</scope>
    <source>
        <strain evidence="6">208</strain>
    </source>
</reference>
<dbReference type="AlphaFoldDB" id="A0A1V9FI09"/>
<dbReference type="SMART" id="SM00028">
    <property type="entry name" value="TPR"/>
    <property type="match status" value="5"/>
</dbReference>
<feature type="coiled-coil region" evidence="1">
    <location>
        <begin position="485"/>
        <end position="512"/>
    </location>
</feature>
<dbReference type="STRING" id="550983.A4R26_23695"/>
<organism evidence="5 6">
    <name type="scientific">Niastella populi</name>
    <dbReference type="NCBI Taxonomy" id="550983"/>
    <lineage>
        <taxon>Bacteria</taxon>
        <taxon>Pseudomonadati</taxon>
        <taxon>Bacteroidota</taxon>
        <taxon>Chitinophagia</taxon>
        <taxon>Chitinophagales</taxon>
        <taxon>Chitinophagaceae</taxon>
        <taxon>Niastella</taxon>
    </lineage>
</organism>
<keyword evidence="6" id="KW-1185">Reference proteome</keyword>
<protein>
    <recommendedName>
        <fullName evidence="4">CHAT domain-containing protein</fullName>
    </recommendedName>
</protein>
<dbReference type="Proteomes" id="UP000192276">
    <property type="component" value="Unassembled WGS sequence"/>
</dbReference>
<dbReference type="Gene3D" id="1.25.40.10">
    <property type="entry name" value="Tetratricopeptide repeat domain"/>
    <property type="match status" value="2"/>
</dbReference>
<feature type="chain" id="PRO_5013093913" description="CHAT domain-containing protein" evidence="3">
    <location>
        <begin position="21"/>
        <end position="908"/>
    </location>
</feature>
<dbReference type="InterPro" id="IPR019734">
    <property type="entry name" value="TPR_rpt"/>
</dbReference>
<dbReference type="SUPFAM" id="SSF48452">
    <property type="entry name" value="TPR-like"/>
    <property type="match status" value="2"/>
</dbReference>
<feature type="signal peptide" evidence="3">
    <location>
        <begin position="1"/>
        <end position="20"/>
    </location>
</feature>
<evidence type="ECO:0000256" key="1">
    <source>
        <dbReference type="SAM" id="Coils"/>
    </source>
</evidence>
<dbReference type="RefSeq" id="WP_081166919.1">
    <property type="nucleotide sequence ID" value="NZ_LWBP01000190.1"/>
</dbReference>
<name>A0A1V9FI09_9BACT</name>
<dbReference type="EMBL" id="LWBP01000190">
    <property type="protein sequence ID" value="OQP57911.1"/>
    <property type="molecule type" value="Genomic_DNA"/>
</dbReference>
<dbReference type="InterPro" id="IPR024983">
    <property type="entry name" value="CHAT_dom"/>
</dbReference>
<feature type="transmembrane region" description="Helical" evidence="2">
    <location>
        <begin position="882"/>
        <end position="899"/>
    </location>
</feature>
<comment type="caution">
    <text evidence="5">The sequence shown here is derived from an EMBL/GenBank/DDBJ whole genome shotgun (WGS) entry which is preliminary data.</text>
</comment>
<evidence type="ECO:0000313" key="6">
    <source>
        <dbReference type="Proteomes" id="UP000192276"/>
    </source>
</evidence>
<gene>
    <name evidence="5" type="ORF">A4R26_23695</name>
</gene>
<keyword evidence="1" id="KW-0175">Coiled coil</keyword>
<dbReference type="PANTHER" id="PTHR10098">
    <property type="entry name" value="RAPSYN-RELATED"/>
    <property type="match status" value="1"/>
</dbReference>
<dbReference type="InterPro" id="IPR011990">
    <property type="entry name" value="TPR-like_helical_dom_sf"/>
</dbReference>
<evidence type="ECO:0000256" key="3">
    <source>
        <dbReference type="SAM" id="SignalP"/>
    </source>
</evidence>
<keyword evidence="2" id="KW-1133">Transmembrane helix</keyword>
<dbReference type="OrthoDB" id="9771112at2"/>
<keyword evidence="3" id="KW-0732">Signal</keyword>
<accession>A0A1V9FI09</accession>
<proteinExistence type="predicted"/>
<evidence type="ECO:0000259" key="4">
    <source>
        <dbReference type="Pfam" id="PF12770"/>
    </source>
</evidence>